<evidence type="ECO:0000313" key="8">
    <source>
        <dbReference type="EMBL" id="GGC44630.1"/>
    </source>
</evidence>
<dbReference type="PANTHER" id="PTHR11706:SF33">
    <property type="entry name" value="NATURAL RESISTANCE-ASSOCIATED MACROPHAGE PROTEIN 2"/>
    <property type="match status" value="1"/>
</dbReference>
<feature type="transmembrane region" description="Helical" evidence="7">
    <location>
        <begin position="313"/>
        <end position="332"/>
    </location>
</feature>
<feature type="transmembrane region" description="Helical" evidence="7">
    <location>
        <begin position="82"/>
        <end position="99"/>
    </location>
</feature>
<protein>
    <submittedName>
        <fullName evidence="8">Manganese transporter</fullName>
    </submittedName>
</protein>
<keyword evidence="2" id="KW-0813">Transport</keyword>
<keyword evidence="5 7" id="KW-1133">Transmembrane helix</keyword>
<feature type="transmembrane region" description="Helical" evidence="7">
    <location>
        <begin position="276"/>
        <end position="301"/>
    </location>
</feature>
<comment type="caution">
    <text evidence="8">The sequence shown here is derived from an EMBL/GenBank/DDBJ whole genome shotgun (WGS) entry which is preliminary data.</text>
</comment>
<proteinExistence type="predicted"/>
<sequence>MRFKLKQLGPGVLVAAAFIGPGTVTTATMAGAGYGYTLLWTILFSIVATIILQEMSARLGVITGLGVGDALRLKTKSKPFKLFTFTLVILAIVLGNAAYEAGNLSGAVIGFELSTKGFKVNPLIVLLALVTFALLFIGKYKLIERFLIGLVAIMGIVFLISAILLQPDIFQIIKGLFTPSIPENGTLMILGMVGTTIVPYNLFLHASSVKQKWKGGSSLSSARWDTILSVTLGGIITMCIMITSAVAFEGQNTKINDLNDLSLQLQPILGTWATEFTAFGFLAAGFSSTITAPLAAAYATAEIMGWKNGFKNIKFKSIWIFVLLTGVVFSSLGFRPTAVIFLAQVANGLVLPIIAIYLLWVLNDKEIMGNHSNSGWVNIIGIAVIFITVLLGIKGINSALGLI</sequence>
<evidence type="ECO:0000256" key="3">
    <source>
        <dbReference type="ARBA" id="ARBA00022692"/>
    </source>
</evidence>
<accession>A0ABQ1MRG0</accession>
<feature type="transmembrane region" description="Helical" evidence="7">
    <location>
        <begin position="146"/>
        <end position="165"/>
    </location>
</feature>
<name>A0ABQ1MRG0_9BACT</name>
<evidence type="ECO:0000256" key="4">
    <source>
        <dbReference type="ARBA" id="ARBA00022847"/>
    </source>
</evidence>
<dbReference type="InterPro" id="IPR001046">
    <property type="entry name" value="NRAMP_fam"/>
</dbReference>
<evidence type="ECO:0000256" key="2">
    <source>
        <dbReference type="ARBA" id="ARBA00022448"/>
    </source>
</evidence>
<comment type="subcellular location">
    <subcellularLocation>
        <location evidence="1">Membrane</location>
        <topology evidence="1">Multi-pass membrane protein</topology>
    </subcellularLocation>
</comment>
<keyword evidence="9" id="KW-1185">Reference proteome</keyword>
<reference evidence="9" key="1">
    <citation type="journal article" date="2019" name="Int. J. Syst. Evol. Microbiol.">
        <title>The Global Catalogue of Microorganisms (GCM) 10K type strain sequencing project: providing services to taxonomists for standard genome sequencing and annotation.</title>
        <authorList>
            <consortium name="The Broad Institute Genomics Platform"/>
            <consortium name="The Broad Institute Genome Sequencing Center for Infectious Disease"/>
            <person name="Wu L."/>
            <person name="Ma J."/>
        </authorList>
    </citation>
    <scope>NUCLEOTIDE SEQUENCE [LARGE SCALE GENOMIC DNA]</scope>
    <source>
        <strain evidence="9">CGMCC 1.10832</strain>
    </source>
</reference>
<evidence type="ECO:0000256" key="1">
    <source>
        <dbReference type="ARBA" id="ARBA00004141"/>
    </source>
</evidence>
<feature type="transmembrane region" description="Helical" evidence="7">
    <location>
        <begin position="119"/>
        <end position="137"/>
    </location>
</feature>
<evidence type="ECO:0000313" key="9">
    <source>
        <dbReference type="Proteomes" id="UP000636010"/>
    </source>
</evidence>
<organism evidence="8 9">
    <name type="scientific">Marivirga lumbricoides</name>
    <dbReference type="NCBI Taxonomy" id="1046115"/>
    <lineage>
        <taxon>Bacteria</taxon>
        <taxon>Pseudomonadati</taxon>
        <taxon>Bacteroidota</taxon>
        <taxon>Cytophagia</taxon>
        <taxon>Cytophagales</taxon>
        <taxon>Marivirgaceae</taxon>
        <taxon>Marivirga</taxon>
    </lineage>
</organism>
<dbReference type="NCBIfam" id="NF037982">
    <property type="entry name" value="Nramp_1"/>
    <property type="match status" value="2"/>
</dbReference>
<dbReference type="Pfam" id="PF01566">
    <property type="entry name" value="Nramp"/>
    <property type="match status" value="1"/>
</dbReference>
<dbReference type="PRINTS" id="PR00447">
    <property type="entry name" value="NATRESASSCMP"/>
</dbReference>
<dbReference type="RefSeq" id="WP_188465521.1">
    <property type="nucleotide sequence ID" value="NZ_BAABHU010000011.1"/>
</dbReference>
<keyword evidence="6 7" id="KW-0472">Membrane</keyword>
<dbReference type="EMBL" id="BMEC01000011">
    <property type="protein sequence ID" value="GGC44630.1"/>
    <property type="molecule type" value="Genomic_DNA"/>
</dbReference>
<dbReference type="Proteomes" id="UP000636010">
    <property type="component" value="Unassembled WGS sequence"/>
</dbReference>
<evidence type="ECO:0000256" key="5">
    <source>
        <dbReference type="ARBA" id="ARBA00022989"/>
    </source>
</evidence>
<feature type="transmembrane region" description="Helical" evidence="7">
    <location>
        <begin position="338"/>
        <end position="362"/>
    </location>
</feature>
<evidence type="ECO:0000256" key="6">
    <source>
        <dbReference type="ARBA" id="ARBA00023136"/>
    </source>
</evidence>
<dbReference type="PANTHER" id="PTHR11706">
    <property type="entry name" value="SOLUTE CARRIER PROTEIN FAMILY 11 MEMBER"/>
    <property type="match status" value="1"/>
</dbReference>
<keyword evidence="4" id="KW-0769">Symport</keyword>
<feature type="transmembrane region" description="Helical" evidence="7">
    <location>
        <begin position="227"/>
        <end position="248"/>
    </location>
</feature>
<feature type="transmembrane region" description="Helical" evidence="7">
    <location>
        <begin position="374"/>
        <end position="393"/>
    </location>
</feature>
<feature type="transmembrane region" description="Helical" evidence="7">
    <location>
        <begin position="185"/>
        <end position="206"/>
    </location>
</feature>
<evidence type="ECO:0000256" key="7">
    <source>
        <dbReference type="SAM" id="Phobius"/>
    </source>
</evidence>
<keyword evidence="3 7" id="KW-0812">Transmembrane</keyword>
<feature type="transmembrane region" description="Helical" evidence="7">
    <location>
        <begin position="36"/>
        <end position="52"/>
    </location>
</feature>
<gene>
    <name evidence="8" type="primary">mntH</name>
    <name evidence="8" type="ORF">GCM10011506_32770</name>
</gene>